<sequence>MPDVDHVIHRKGFGAWKKEKSTPYICLDSQTGDIQGVFVLKTIGVSEHDIHINPADDQAQEPATQAITDTLTNKSGLYSGILLCQLGLSQKVVRHQKQGTLLLLQAMKAAVAAHLQSAVDFFIVDAATPELVDFYLDASSGLLLPTDNLRLMAPMVGIRNYLKGLNIVK</sequence>
<evidence type="ECO:0000313" key="2">
    <source>
        <dbReference type="Proteomes" id="UP001529481"/>
    </source>
</evidence>
<accession>A0ABU3KDL9</accession>
<protein>
    <submittedName>
        <fullName evidence="1">Uncharacterized protein</fullName>
    </submittedName>
</protein>
<dbReference type="EMBL" id="JASTZZ010000001">
    <property type="protein sequence ID" value="MDT7508544.1"/>
    <property type="molecule type" value="Genomic_DNA"/>
</dbReference>
<comment type="caution">
    <text evidence="1">The sequence shown here is derived from an EMBL/GenBank/DDBJ whole genome shotgun (WGS) entry which is preliminary data.</text>
</comment>
<reference evidence="2" key="1">
    <citation type="submission" date="2023-07" db="EMBL/GenBank/DDBJ databases">
        <title>Bifidobacterium spp. in honeybee.</title>
        <authorList>
            <person name="Olofsson T."/>
        </authorList>
    </citation>
    <scope>NUCLEOTIDE SEQUENCE [LARGE SCALE GENOMIC DNA]</scope>
    <source>
        <strain evidence="2">H1HS16N</strain>
    </source>
</reference>
<proteinExistence type="predicted"/>
<name>A0ABU3KDL9_9BIFI</name>
<keyword evidence="2" id="KW-1185">Reference proteome</keyword>
<organism evidence="1 2">
    <name type="scientific">Bifidobacterium kimbladii</name>
    <dbReference type="NCBI Taxonomy" id="1293826"/>
    <lineage>
        <taxon>Bacteria</taxon>
        <taxon>Bacillati</taxon>
        <taxon>Actinomycetota</taxon>
        <taxon>Actinomycetes</taxon>
        <taxon>Bifidobacteriales</taxon>
        <taxon>Bifidobacteriaceae</taxon>
        <taxon>Bifidobacterium</taxon>
    </lineage>
</organism>
<dbReference type="RefSeq" id="WP_313837922.1">
    <property type="nucleotide sequence ID" value="NZ_JASTZZ010000001.1"/>
</dbReference>
<evidence type="ECO:0000313" key="1">
    <source>
        <dbReference type="EMBL" id="MDT7508544.1"/>
    </source>
</evidence>
<dbReference type="Proteomes" id="UP001529481">
    <property type="component" value="Unassembled WGS sequence"/>
</dbReference>
<dbReference type="Gene3D" id="3.40.630.30">
    <property type="match status" value="1"/>
</dbReference>
<gene>
    <name evidence="1" type="ORF">QRX41_00125</name>
</gene>